<evidence type="ECO:0000259" key="3">
    <source>
        <dbReference type="Pfam" id="PF21789"/>
    </source>
</evidence>
<reference evidence="4" key="2">
    <citation type="submission" date="2017-10" db="EMBL/GenBank/DDBJ databases">
        <title>Ladona fulva Genome sequencing and assembly.</title>
        <authorList>
            <person name="Murali S."/>
            <person name="Richards S."/>
            <person name="Bandaranaike D."/>
            <person name="Bellair M."/>
            <person name="Blankenburg K."/>
            <person name="Chao H."/>
            <person name="Dinh H."/>
            <person name="Doddapaneni H."/>
            <person name="Dugan-Rocha S."/>
            <person name="Elkadiri S."/>
            <person name="Gnanaolivu R."/>
            <person name="Hernandez B."/>
            <person name="Skinner E."/>
            <person name="Javaid M."/>
            <person name="Lee S."/>
            <person name="Li M."/>
            <person name="Ming W."/>
            <person name="Munidasa M."/>
            <person name="Muniz J."/>
            <person name="Nguyen L."/>
            <person name="Hughes D."/>
            <person name="Osuji N."/>
            <person name="Pu L.-L."/>
            <person name="Puazo M."/>
            <person name="Qu C."/>
            <person name="Quiroz J."/>
            <person name="Raj R."/>
            <person name="Weissenberger G."/>
            <person name="Xin Y."/>
            <person name="Zou X."/>
            <person name="Han Y."/>
            <person name="Worley K."/>
            <person name="Muzny D."/>
            <person name="Gibbs R."/>
        </authorList>
    </citation>
    <scope>NUCLEOTIDE SEQUENCE</scope>
    <source>
        <strain evidence="4">Sampled in the wild</strain>
    </source>
</reference>
<dbReference type="OrthoDB" id="8948150at2759"/>
<feature type="domain" description="Transposable element P transposase-like RNase H C-terminal" evidence="3">
    <location>
        <begin position="520"/>
        <end position="550"/>
    </location>
</feature>
<name>A0A8K0NTN8_LADFU</name>
<protein>
    <recommendedName>
        <fullName evidence="6">Transposable element P transposase</fullName>
    </recommendedName>
</protein>
<reference evidence="4" key="1">
    <citation type="submission" date="2013-04" db="EMBL/GenBank/DDBJ databases">
        <authorList>
            <person name="Qu J."/>
            <person name="Murali S.C."/>
            <person name="Bandaranaike D."/>
            <person name="Bellair M."/>
            <person name="Blankenburg K."/>
            <person name="Chao H."/>
            <person name="Dinh H."/>
            <person name="Doddapaneni H."/>
            <person name="Downs B."/>
            <person name="Dugan-Rocha S."/>
            <person name="Elkadiri S."/>
            <person name="Gnanaolivu R.D."/>
            <person name="Hernandez B."/>
            <person name="Javaid M."/>
            <person name="Jayaseelan J.C."/>
            <person name="Lee S."/>
            <person name="Li M."/>
            <person name="Ming W."/>
            <person name="Munidasa M."/>
            <person name="Muniz J."/>
            <person name="Nguyen L."/>
            <person name="Ongeri F."/>
            <person name="Osuji N."/>
            <person name="Pu L.-L."/>
            <person name="Puazo M."/>
            <person name="Qu C."/>
            <person name="Quiroz J."/>
            <person name="Raj R."/>
            <person name="Weissenberger G."/>
            <person name="Xin Y."/>
            <person name="Zou X."/>
            <person name="Han Y."/>
            <person name="Richards S."/>
            <person name="Worley K."/>
            <person name="Muzny D."/>
            <person name="Gibbs R."/>
        </authorList>
    </citation>
    <scope>NUCLEOTIDE SEQUENCE</scope>
    <source>
        <strain evidence="4">Sampled in the wild</strain>
    </source>
</reference>
<sequence>MVCNRLAPGGIQVSATGSGTPSPKLPITSTPISRALFPPTTHPSSSLSETDSFVAPLLNNSNGSSSSLVGWEGSTIDKELNFLGRQEATPRKKRLHRLARKMQLKFKMTAKTLQQTRSTMSSLLDERTGHIPFLERYSKSLSKAAITLISTQLRTATQNARAGRWSVDEKLLFLSIQRKFPKAYSLLSALFTLPTSRTLFKFLNRIPLEPGINSHVFRSLANSLKKLTEDYRICSLMFDEMSIREHLQYDPRKDRFVGFEDLGLPGRGIKNATARQVLVFMVRGLVVGWKQPVAFHFTRDGISSDMLVVLLREVLGECRLAGLLVVSTVCDMAAKNVKALRMMGLSDERPYFFFEEKKVVDLFNIPHLLKCTRNNFYKNVIHVPAEINGHMFKLPRNGNIYEKLGPDAMKVSLAAQIFIGEMNKLFDSFNGVGKEPQGAEGLRRGVYIDKEDLHLRFWSTAIPFLEGWRYSRRKILGDTVIWESFVPPSHKGWLQTLWGVTLLWNNLKISNVSSLQLRWLNQDSLENLFGMIRRNCGSNRNPTAMQFIAALKTLLLNGLVARDLQHGNCEVDECEFLFNMREFLTQPTYSRVAPEFENRFSFAKVQLKDINFCLASVTGCIARNILQNGNCSNCKGMLTTNSSCDSGVGVIFQFCGNGVYPTEDFLRLVGSIVSGTETVLDETAGVGGIKARVFGICNREINHDWAKDGCSEHCCRVFESIVNIGISLGLNQTEPCNGMCVLMRDEMSLKPHLDYREKPDLIVGFEDHGFFGRIRRYANKEIVTIFDPPHLLKSTRNLLQKHDIKLLVDTESLQFEGTASWLDIYKAYMSDKEQMQSIQSLQKLTDMHVNPLDVMPDPSLEDFKKVALDLTQKWNFNSASVLILDGPCHGLYTRKHPPFTL</sequence>
<proteinExistence type="predicted"/>
<evidence type="ECO:0000313" key="5">
    <source>
        <dbReference type="Proteomes" id="UP000792457"/>
    </source>
</evidence>
<dbReference type="AlphaFoldDB" id="A0A8K0NTN8"/>
<evidence type="ECO:0000259" key="2">
    <source>
        <dbReference type="Pfam" id="PF21787"/>
    </source>
</evidence>
<evidence type="ECO:0000313" key="4">
    <source>
        <dbReference type="EMBL" id="KAG8224270.1"/>
    </source>
</evidence>
<gene>
    <name evidence="4" type="ORF">J437_LFUL005076</name>
</gene>
<organism evidence="4 5">
    <name type="scientific">Ladona fulva</name>
    <name type="common">Scarce chaser dragonfly</name>
    <name type="synonym">Libellula fulva</name>
    <dbReference type="NCBI Taxonomy" id="123851"/>
    <lineage>
        <taxon>Eukaryota</taxon>
        <taxon>Metazoa</taxon>
        <taxon>Ecdysozoa</taxon>
        <taxon>Arthropoda</taxon>
        <taxon>Hexapoda</taxon>
        <taxon>Insecta</taxon>
        <taxon>Pterygota</taxon>
        <taxon>Palaeoptera</taxon>
        <taxon>Odonata</taxon>
        <taxon>Epiprocta</taxon>
        <taxon>Anisoptera</taxon>
        <taxon>Libelluloidea</taxon>
        <taxon>Libellulidae</taxon>
        <taxon>Ladona</taxon>
    </lineage>
</organism>
<keyword evidence="5" id="KW-1185">Reference proteome</keyword>
<feature type="region of interest" description="Disordered" evidence="1">
    <location>
        <begin position="6"/>
        <end position="26"/>
    </location>
</feature>
<dbReference type="Pfam" id="PF21789">
    <property type="entry name" value="TNP-like_RNaseH_C"/>
    <property type="match status" value="1"/>
</dbReference>
<dbReference type="InterPro" id="IPR048367">
    <property type="entry name" value="TNP-like_RNaseH_C"/>
</dbReference>
<dbReference type="Pfam" id="PF21787">
    <property type="entry name" value="TNP-like_RNaseH_N"/>
    <property type="match status" value="1"/>
</dbReference>
<comment type="caution">
    <text evidence="4">The sequence shown here is derived from an EMBL/GenBank/DDBJ whole genome shotgun (WGS) entry which is preliminary data.</text>
</comment>
<evidence type="ECO:0000256" key="1">
    <source>
        <dbReference type="SAM" id="MobiDB-lite"/>
    </source>
</evidence>
<feature type="domain" description="Transposable element P transposase-like RNase H" evidence="2">
    <location>
        <begin position="209"/>
        <end position="344"/>
    </location>
</feature>
<dbReference type="EMBL" id="KZ308190">
    <property type="protein sequence ID" value="KAG8224270.1"/>
    <property type="molecule type" value="Genomic_DNA"/>
</dbReference>
<accession>A0A8K0NTN8</accession>
<evidence type="ECO:0008006" key="6">
    <source>
        <dbReference type="Google" id="ProtNLM"/>
    </source>
</evidence>
<dbReference type="Proteomes" id="UP000792457">
    <property type="component" value="Unassembled WGS sequence"/>
</dbReference>
<dbReference type="InterPro" id="IPR048365">
    <property type="entry name" value="TNP-like_RNaseH_N"/>
</dbReference>
<feature type="compositionally biased region" description="Polar residues" evidence="1">
    <location>
        <begin position="13"/>
        <end position="26"/>
    </location>
</feature>